<dbReference type="Proteomes" id="UP000002892">
    <property type="component" value="Chromosome"/>
</dbReference>
<dbReference type="SUPFAM" id="SSF53850">
    <property type="entry name" value="Periplasmic binding protein-like II"/>
    <property type="match status" value="1"/>
</dbReference>
<keyword evidence="2 5" id="KW-0500">Molybdenum</keyword>
<dbReference type="Gene3D" id="3.40.190.10">
    <property type="entry name" value="Periplasmic binding protein-like II"/>
    <property type="match status" value="2"/>
</dbReference>
<dbReference type="HOGENOM" id="CLU_065520_3_1_9"/>
<evidence type="ECO:0000256" key="3">
    <source>
        <dbReference type="ARBA" id="ARBA00022723"/>
    </source>
</evidence>
<keyword evidence="3 5" id="KW-0479">Metal-binding</keyword>
<evidence type="ECO:0000256" key="2">
    <source>
        <dbReference type="ARBA" id="ARBA00022505"/>
    </source>
</evidence>
<dbReference type="eggNOG" id="COG0725">
    <property type="taxonomic scope" value="Bacteria"/>
</dbReference>
<feature type="binding site" evidence="5">
    <location>
        <position position="158"/>
    </location>
    <ligand>
        <name>molybdate</name>
        <dbReference type="ChEBI" id="CHEBI:36264"/>
    </ligand>
</feature>
<evidence type="ECO:0000256" key="6">
    <source>
        <dbReference type="SAM" id="SignalP"/>
    </source>
</evidence>
<dbReference type="STRING" id="646529.Desaci_4026"/>
<dbReference type="InterPro" id="IPR050682">
    <property type="entry name" value="ModA/WtpA"/>
</dbReference>
<sequence length="268" mass="28818">MKKIVLLLSGLLLIFTLTGCGAGNTAQQPSNTAQTQAKPTELMISAAASLKDSLTELQSDYTNVKPDVKLTFNFAASGTLQQQIEQGAPVDLFISAGKSQMDALEKKNLLLKDSRINLLGNDLVLVAGKDNTKITSVQDLTKADVAQVSIGTPESVPAGKYAQDSLKNLKLWDAIHSKLVQAKDVSQVLNYVETGNADAGFVYRSDAQQSTKVKVVAVVPDNTHSPIVYPAAIIGATKNQQATEDFLKYLQSSDAQKVFVKYGFKIIK</sequence>
<feature type="binding site" evidence="5">
    <location>
        <position position="77"/>
    </location>
    <ligand>
        <name>molybdate</name>
        <dbReference type="ChEBI" id="CHEBI:36264"/>
    </ligand>
</feature>
<feature type="binding site" evidence="5">
    <location>
        <position position="49"/>
    </location>
    <ligand>
        <name>molybdate</name>
        <dbReference type="ChEBI" id="CHEBI:36264"/>
    </ligand>
</feature>
<dbReference type="InterPro" id="IPR041879">
    <property type="entry name" value="YvgL-like_PBP2"/>
</dbReference>
<dbReference type="EMBL" id="CP003639">
    <property type="protein sequence ID" value="AFM42891.1"/>
    <property type="molecule type" value="Genomic_DNA"/>
</dbReference>
<dbReference type="PANTHER" id="PTHR30632">
    <property type="entry name" value="MOLYBDATE-BINDING PERIPLASMIC PROTEIN"/>
    <property type="match status" value="1"/>
</dbReference>
<reference evidence="7 8" key="1">
    <citation type="journal article" date="2012" name="J. Bacteriol.">
        <title>Complete genome sequences of Desulfosporosinus orientis DSM765T, Desulfosporosinus youngiae DSM17734T, Desulfosporosinus meridiei DSM13257T, and Desulfosporosinus acidiphilus DSM22704T.</title>
        <authorList>
            <person name="Pester M."/>
            <person name="Brambilla E."/>
            <person name="Alazard D."/>
            <person name="Rattei T."/>
            <person name="Weinmaier T."/>
            <person name="Han J."/>
            <person name="Lucas S."/>
            <person name="Lapidus A."/>
            <person name="Cheng J.F."/>
            <person name="Goodwin L."/>
            <person name="Pitluck S."/>
            <person name="Peters L."/>
            <person name="Ovchinnikova G."/>
            <person name="Teshima H."/>
            <person name="Detter J.C."/>
            <person name="Han C.S."/>
            <person name="Tapia R."/>
            <person name="Land M.L."/>
            <person name="Hauser L."/>
            <person name="Kyrpides N.C."/>
            <person name="Ivanova N.N."/>
            <person name="Pagani I."/>
            <person name="Huntmann M."/>
            <person name="Wei C.L."/>
            <person name="Davenport K.W."/>
            <person name="Daligault H."/>
            <person name="Chain P.S."/>
            <person name="Chen A."/>
            <person name="Mavromatis K."/>
            <person name="Markowitz V."/>
            <person name="Szeto E."/>
            <person name="Mikhailova N."/>
            <person name="Pati A."/>
            <person name="Wagner M."/>
            <person name="Woyke T."/>
            <person name="Ollivier B."/>
            <person name="Klenk H.P."/>
            <person name="Spring S."/>
            <person name="Loy A."/>
        </authorList>
    </citation>
    <scope>NUCLEOTIDE SEQUENCE [LARGE SCALE GENOMIC DNA]</scope>
    <source>
        <strain evidence="8">DSM 22704 / JCM 16185 / SJ4</strain>
    </source>
</reference>
<dbReference type="InterPro" id="IPR005950">
    <property type="entry name" value="ModA"/>
</dbReference>
<feature type="signal peptide" evidence="6">
    <location>
        <begin position="1"/>
        <end position="22"/>
    </location>
</feature>
<keyword evidence="4 6" id="KW-0732">Signal</keyword>
<dbReference type="Pfam" id="PF13531">
    <property type="entry name" value="SBP_bac_11"/>
    <property type="match status" value="1"/>
</dbReference>
<keyword evidence="8" id="KW-1185">Reference proteome</keyword>
<dbReference type="OrthoDB" id="9785015at2"/>
<dbReference type="PANTHER" id="PTHR30632:SF0">
    <property type="entry name" value="SULFATE-BINDING PROTEIN"/>
    <property type="match status" value="1"/>
</dbReference>
<gene>
    <name evidence="7" type="ordered locus">Desaci_4026</name>
</gene>
<organism evidence="7 8">
    <name type="scientific">Desulfosporosinus acidiphilus (strain DSM 22704 / JCM 16185 / SJ4)</name>
    <dbReference type="NCBI Taxonomy" id="646529"/>
    <lineage>
        <taxon>Bacteria</taxon>
        <taxon>Bacillati</taxon>
        <taxon>Bacillota</taxon>
        <taxon>Clostridia</taxon>
        <taxon>Eubacteriales</taxon>
        <taxon>Desulfitobacteriaceae</taxon>
        <taxon>Desulfosporosinus</taxon>
    </lineage>
</organism>
<evidence type="ECO:0000256" key="5">
    <source>
        <dbReference type="PIRSR" id="PIRSR004846-1"/>
    </source>
</evidence>
<feature type="binding site" evidence="5">
    <location>
        <position position="185"/>
    </location>
    <ligand>
        <name>molybdate</name>
        <dbReference type="ChEBI" id="CHEBI:36264"/>
    </ligand>
</feature>
<dbReference type="GO" id="GO:1901359">
    <property type="term" value="F:tungstate binding"/>
    <property type="evidence" value="ECO:0007669"/>
    <property type="project" value="UniProtKB-ARBA"/>
</dbReference>
<feature type="binding site" evidence="5">
    <location>
        <position position="203"/>
    </location>
    <ligand>
        <name>molybdate</name>
        <dbReference type="ChEBI" id="CHEBI:36264"/>
    </ligand>
</feature>
<dbReference type="CDD" id="cd13537">
    <property type="entry name" value="PBP2_YvgL_like"/>
    <property type="match status" value="1"/>
</dbReference>
<dbReference type="AlphaFoldDB" id="I4DAR7"/>
<dbReference type="GO" id="GO:0015689">
    <property type="term" value="P:molybdate ion transport"/>
    <property type="evidence" value="ECO:0007669"/>
    <property type="project" value="InterPro"/>
</dbReference>
<name>I4DAR7_DESAJ</name>
<dbReference type="PROSITE" id="PS51257">
    <property type="entry name" value="PROKAR_LIPOPROTEIN"/>
    <property type="match status" value="1"/>
</dbReference>
<dbReference type="RefSeq" id="WP_014828877.1">
    <property type="nucleotide sequence ID" value="NC_018068.1"/>
</dbReference>
<evidence type="ECO:0000313" key="7">
    <source>
        <dbReference type="EMBL" id="AFM42891.1"/>
    </source>
</evidence>
<evidence type="ECO:0000256" key="4">
    <source>
        <dbReference type="ARBA" id="ARBA00022729"/>
    </source>
</evidence>
<dbReference type="NCBIfam" id="TIGR01256">
    <property type="entry name" value="modA"/>
    <property type="match status" value="1"/>
</dbReference>
<dbReference type="PIRSF" id="PIRSF004846">
    <property type="entry name" value="ModA"/>
    <property type="match status" value="1"/>
</dbReference>
<comment type="similarity">
    <text evidence="1">Belongs to the bacterial solute-binding protein ModA family.</text>
</comment>
<dbReference type="GO" id="GO:0046872">
    <property type="term" value="F:metal ion binding"/>
    <property type="evidence" value="ECO:0007669"/>
    <property type="project" value="UniProtKB-KW"/>
</dbReference>
<evidence type="ECO:0000256" key="1">
    <source>
        <dbReference type="ARBA" id="ARBA00009175"/>
    </source>
</evidence>
<dbReference type="GO" id="GO:0030973">
    <property type="term" value="F:molybdate ion binding"/>
    <property type="evidence" value="ECO:0007669"/>
    <property type="project" value="UniProtKB-ARBA"/>
</dbReference>
<evidence type="ECO:0000313" key="8">
    <source>
        <dbReference type="Proteomes" id="UP000002892"/>
    </source>
</evidence>
<proteinExistence type="inferred from homology"/>
<accession>I4DAR7</accession>
<dbReference type="FunFam" id="3.40.190.10:FF:000035">
    <property type="entry name" value="Molybdate ABC transporter substrate-binding protein"/>
    <property type="match status" value="1"/>
</dbReference>
<dbReference type="KEGG" id="dai:Desaci_4026"/>
<protein>
    <submittedName>
        <fullName evidence="7">Molybdenum ABC transporter, periplasmic molybdate-binding protein</fullName>
    </submittedName>
</protein>
<feature type="chain" id="PRO_5038761605" evidence="6">
    <location>
        <begin position="23"/>
        <end position="268"/>
    </location>
</feature>